<name>F4PTQ8_CACFS</name>
<feature type="region of interest" description="Disordered" evidence="4">
    <location>
        <begin position="1326"/>
        <end position="1391"/>
    </location>
</feature>
<sequence length="1391" mass="156892">MVGLNNNNNNKEEEGHTAEYDAYNSSNIGTLESMKHKDTILQCFYDIISADEGTRINGVSTLVSTLSDIQKKFNPADRRDLSKYASSSIGRSKVANEKLTIELNYSLKRLVYGLASSRELTKMGFSLALGELINALPEIDIGWMFDFIMHTLDITGRDLSERESHYGRLFALMALIRSGRIEESYKLVTEPTNSFAYNGNTPSSEHIVEAIIEQLIFISRKRAIYVDLSYELLVSVIELLDESNLPILWSHIKTLIPEKIDDYSPELLSLLYFISARFSSFDITKSCKGWSNKSIFHQSNLKLLKNIYSETVKSHPRVHKIWKLTINALVQGHKENASLIEFWNVVVENNLFRTSSNMKKYLGLQLFEMLLPMIPTTSMKFFFTKNVIYYLNDSLKTDSALHEIGSQVFQGIAKVAEISQTHRLELIYFFSINHDKLHDRQVPVDVITALVRDIDAEHVAKYTEFIIDSFYNAHPKKGDVVVSATEKKSSEESDETEEAVGTQNMRSWAILQLNIVAKDSIKRPTSFIVSIEQTIARIAKFFYFNAFYNNSIIPPTTQATPSKKKAATAKTAAVATSADPFDDKLITRVPEYPIGHATRASCVSKFYSILEELTTLNLAPKTPASKDDTVLVNPVDQITGVTETGELWISFVYNFQSYIFSRPEPRPLTTTFLPSGLKPIEKVTRIISQLHAIPMANRSVHVKGFELLFTHIALQYVVDPMEISEFVDDLVEAYEDLTSAAAKAAAASTPAKKKAAAKAAAAESDKPSALMVLIDILISLLDHSSSLHKTVVKQIFGIFSDQMTMPAFEHIINIITTPIDDIFDQNDNGEADDDDEDDDLEIVSGDEMDIDENGQDNEENEDDDDDEEEEEENQDDDEEEEEEEDSDDDDKVDPEFVARLKKQLAGHLLLEEDDDDSLDPPTEEQAKQLDKSLAAVFKNKKEKKSNFQDLKSKSLNLKIRLIDLIDQYIKKYSNVANPLVFELLPRLIEASLSEDPTISNKMVSLFKNRVGGIKSMGATVPAAVPTKLMNICFDRLIKAKTMSVAERSAKPFQFVMAAHTIYMAIKVLQQANKFEPAALTRRLKEVTEKKLILDKGGVSASFLAEFASRYPQFAWDYVPKLLNYIKEGCPDFCIKKFLSIINSLVEHKEQHGTNGDLYLKQAQPLFASVIAVISSASLKSRSVFDILATLTAYVTVALTYVSVEKFNEIVDAYKLENHLSAMCDKHKSQAQKEASKKILRLLQVESDLLEAPKRKRKGKTFEHSYLTVDNAQRGQANPGLKIDNKLQHKKKKRFQDIDEGAQLYSDIANENMSGKDVRRDRKLARRAEKKLNPSEENSTTGAEDNNTTSNTTKKDKKKKREDFDNNNNTSESLKENNSEEKVKQPLKKVKK</sequence>
<dbReference type="OMA" id="VWKHDDP"/>
<dbReference type="Pfam" id="PF04931">
    <property type="entry name" value="DNA_pol_phi"/>
    <property type="match status" value="1"/>
</dbReference>
<dbReference type="OrthoDB" id="342531at2759"/>
<dbReference type="InterPro" id="IPR007015">
    <property type="entry name" value="DNA_pol_V/MYBBP1A"/>
</dbReference>
<evidence type="ECO:0000256" key="3">
    <source>
        <dbReference type="ARBA" id="ARBA00023242"/>
    </source>
</evidence>
<feature type="compositionally biased region" description="Basic and acidic residues" evidence="4">
    <location>
        <begin position="1372"/>
        <end position="1383"/>
    </location>
</feature>
<comment type="similarity">
    <text evidence="2">Belongs to the MYBBP1A family.</text>
</comment>
<keyword evidence="3" id="KW-0539">Nucleus</keyword>
<dbReference type="GO" id="GO:0006355">
    <property type="term" value="P:regulation of DNA-templated transcription"/>
    <property type="evidence" value="ECO:0007669"/>
    <property type="project" value="InterPro"/>
</dbReference>
<dbReference type="EMBL" id="GL883010">
    <property type="protein sequence ID" value="EGG21728.1"/>
    <property type="molecule type" value="Genomic_DNA"/>
</dbReference>
<evidence type="ECO:0000256" key="4">
    <source>
        <dbReference type="SAM" id="MobiDB-lite"/>
    </source>
</evidence>
<dbReference type="PANTHER" id="PTHR13213:SF2">
    <property type="entry name" value="MYB-BINDING PROTEIN 1A"/>
    <property type="match status" value="1"/>
</dbReference>
<dbReference type="KEGG" id="dfa:DFA_01614"/>
<keyword evidence="6" id="KW-1185">Reference proteome</keyword>
<feature type="region of interest" description="Disordered" evidence="4">
    <location>
        <begin position="1261"/>
        <end position="1294"/>
    </location>
</feature>
<feature type="compositionally biased region" description="Acidic residues" evidence="4">
    <location>
        <begin position="845"/>
        <end position="892"/>
    </location>
</feature>
<feature type="region of interest" description="Disordered" evidence="4">
    <location>
        <begin position="845"/>
        <end position="893"/>
    </location>
</feature>
<dbReference type="Proteomes" id="UP000007797">
    <property type="component" value="Unassembled WGS sequence"/>
</dbReference>
<evidence type="ECO:0000313" key="5">
    <source>
        <dbReference type="EMBL" id="EGG21728.1"/>
    </source>
</evidence>
<dbReference type="InterPro" id="IPR016024">
    <property type="entry name" value="ARM-type_fold"/>
</dbReference>
<evidence type="ECO:0000256" key="1">
    <source>
        <dbReference type="ARBA" id="ARBA00004123"/>
    </source>
</evidence>
<dbReference type="SUPFAM" id="SSF48371">
    <property type="entry name" value="ARM repeat"/>
    <property type="match status" value="1"/>
</dbReference>
<accession>F4PTQ8</accession>
<comment type="subcellular location">
    <subcellularLocation>
        <location evidence="1">Nucleus</location>
    </subcellularLocation>
</comment>
<protein>
    <submittedName>
        <fullName evidence="5">DNA polymerase V family protein</fullName>
    </submittedName>
</protein>
<dbReference type="STRING" id="1054147.F4PTQ8"/>
<evidence type="ECO:0000313" key="6">
    <source>
        <dbReference type="Proteomes" id="UP000007797"/>
    </source>
</evidence>
<reference evidence="6" key="1">
    <citation type="journal article" date="2011" name="Genome Res.">
        <title>Phylogeny-wide analysis of social amoeba genomes highlights ancient origins for complex intercellular communication.</title>
        <authorList>
            <person name="Heidel A.J."/>
            <person name="Lawal H.M."/>
            <person name="Felder M."/>
            <person name="Schilde C."/>
            <person name="Helps N.R."/>
            <person name="Tunggal B."/>
            <person name="Rivero F."/>
            <person name="John U."/>
            <person name="Schleicher M."/>
            <person name="Eichinger L."/>
            <person name="Platzer M."/>
            <person name="Noegel A.A."/>
            <person name="Schaap P."/>
            <person name="Gloeckner G."/>
        </authorList>
    </citation>
    <scope>NUCLEOTIDE SEQUENCE [LARGE SCALE GENOMIC DNA]</scope>
    <source>
        <strain evidence="6">SH3</strain>
    </source>
</reference>
<dbReference type="GO" id="GO:0005730">
    <property type="term" value="C:nucleolus"/>
    <property type="evidence" value="ECO:0007669"/>
    <property type="project" value="InterPro"/>
</dbReference>
<dbReference type="GeneID" id="14872905"/>
<dbReference type="RefSeq" id="XP_004359578.1">
    <property type="nucleotide sequence ID" value="XM_004359521.1"/>
</dbReference>
<dbReference type="PANTHER" id="PTHR13213">
    <property type="entry name" value="MYB-BINDING PROTEIN 1A FAMILY MEMBER"/>
    <property type="match status" value="1"/>
</dbReference>
<gene>
    <name evidence="5" type="ORF">DFA_01614</name>
</gene>
<feature type="compositionally biased region" description="Polar residues" evidence="4">
    <location>
        <begin position="1334"/>
        <end position="1343"/>
    </location>
</feature>
<evidence type="ECO:0000256" key="2">
    <source>
        <dbReference type="ARBA" id="ARBA00006809"/>
    </source>
</evidence>
<dbReference type="GO" id="GO:0003677">
    <property type="term" value="F:DNA binding"/>
    <property type="evidence" value="ECO:0007669"/>
    <property type="project" value="InterPro"/>
</dbReference>
<proteinExistence type="inferred from homology"/>
<organism evidence="5 6">
    <name type="scientific">Cavenderia fasciculata</name>
    <name type="common">Slime mold</name>
    <name type="synonym">Dictyostelium fasciculatum</name>
    <dbReference type="NCBI Taxonomy" id="261658"/>
    <lineage>
        <taxon>Eukaryota</taxon>
        <taxon>Amoebozoa</taxon>
        <taxon>Evosea</taxon>
        <taxon>Eumycetozoa</taxon>
        <taxon>Dictyostelia</taxon>
        <taxon>Acytosteliales</taxon>
        <taxon>Cavenderiaceae</taxon>
        <taxon>Cavenderia</taxon>
    </lineage>
</organism>